<keyword evidence="3 8" id="KW-0762">Sugar transport</keyword>
<dbReference type="AlphaFoldDB" id="A0A9D2EYM3"/>
<keyword evidence="2" id="KW-0813">Transport</keyword>
<evidence type="ECO:0000259" key="7">
    <source>
        <dbReference type="PROSITE" id="PS51093"/>
    </source>
</evidence>
<dbReference type="NCBIfam" id="TIGR00830">
    <property type="entry name" value="PTBA"/>
    <property type="match status" value="1"/>
</dbReference>
<protein>
    <submittedName>
        <fullName evidence="8">PTS glucose transporter subunit IIA</fullName>
    </submittedName>
</protein>
<organism evidence="8 9">
    <name type="scientific">Candidatus Olsenella pullistercoris</name>
    <dbReference type="NCBI Taxonomy" id="2838712"/>
    <lineage>
        <taxon>Bacteria</taxon>
        <taxon>Bacillati</taxon>
        <taxon>Actinomycetota</taxon>
        <taxon>Coriobacteriia</taxon>
        <taxon>Coriobacteriales</taxon>
        <taxon>Atopobiaceae</taxon>
        <taxon>Olsenella</taxon>
    </lineage>
</organism>
<reference evidence="8" key="2">
    <citation type="submission" date="2021-04" db="EMBL/GenBank/DDBJ databases">
        <authorList>
            <person name="Gilroy R."/>
        </authorList>
    </citation>
    <scope>NUCLEOTIDE SEQUENCE</scope>
    <source>
        <strain evidence="8">ChiHjej12B11-14209</strain>
    </source>
</reference>
<evidence type="ECO:0000256" key="4">
    <source>
        <dbReference type="ARBA" id="ARBA00022679"/>
    </source>
</evidence>
<keyword evidence="4" id="KW-0808">Transferase</keyword>
<dbReference type="GO" id="GO:0005737">
    <property type="term" value="C:cytoplasm"/>
    <property type="evidence" value="ECO:0007669"/>
    <property type="project" value="UniProtKB-SubCell"/>
</dbReference>
<evidence type="ECO:0000256" key="1">
    <source>
        <dbReference type="ARBA" id="ARBA00004496"/>
    </source>
</evidence>
<dbReference type="InterPro" id="IPR050890">
    <property type="entry name" value="PTS_EIIA_component"/>
</dbReference>
<sequence length="177" mass="18324">MGLFEKLGLSILNRSEPAIEPVPTPEDPQAVLAPVTGRLVALGDVSDPAFSQGMLGTGVGIKPEGNVAFSPVTGTVVAEVKSAHALLIKAQSGAEVLLHVGLDSVALHGAGFRQLVRKGDEVRAGVPVLRFDRDLMAERGLDDTVVVTVTNPEAFERVEPACAGDEVVAGAVVLRTA</sequence>
<evidence type="ECO:0000256" key="6">
    <source>
        <dbReference type="ARBA" id="ARBA00022777"/>
    </source>
</evidence>
<evidence type="ECO:0000256" key="5">
    <source>
        <dbReference type="ARBA" id="ARBA00022683"/>
    </source>
</evidence>
<evidence type="ECO:0000313" key="9">
    <source>
        <dbReference type="Proteomes" id="UP000824062"/>
    </source>
</evidence>
<reference evidence="8" key="1">
    <citation type="journal article" date="2021" name="PeerJ">
        <title>Extensive microbial diversity within the chicken gut microbiome revealed by metagenomics and culture.</title>
        <authorList>
            <person name="Gilroy R."/>
            <person name="Ravi A."/>
            <person name="Getino M."/>
            <person name="Pursley I."/>
            <person name="Horton D.L."/>
            <person name="Alikhan N.F."/>
            <person name="Baker D."/>
            <person name="Gharbi K."/>
            <person name="Hall N."/>
            <person name="Watson M."/>
            <person name="Adriaenssens E.M."/>
            <person name="Foster-Nyarko E."/>
            <person name="Jarju S."/>
            <person name="Secka A."/>
            <person name="Antonio M."/>
            <person name="Oren A."/>
            <person name="Chaudhuri R.R."/>
            <person name="La Ragione R."/>
            <person name="Hildebrand F."/>
            <person name="Pallen M.J."/>
        </authorList>
    </citation>
    <scope>NUCLEOTIDE SEQUENCE</scope>
    <source>
        <strain evidence="8">ChiHjej12B11-14209</strain>
    </source>
</reference>
<proteinExistence type="predicted"/>
<keyword evidence="6" id="KW-0418">Kinase</keyword>
<dbReference type="Gene3D" id="2.70.70.10">
    <property type="entry name" value="Glucose Permease (Domain IIA)"/>
    <property type="match status" value="1"/>
</dbReference>
<dbReference type="Proteomes" id="UP000824062">
    <property type="component" value="Unassembled WGS sequence"/>
</dbReference>
<dbReference type="PANTHER" id="PTHR45008">
    <property type="entry name" value="PTS SYSTEM GLUCOSE-SPECIFIC EIIA COMPONENT"/>
    <property type="match status" value="1"/>
</dbReference>
<accession>A0A9D2EYM3</accession>
<evidence type="ECO:0000313" key="8">
    <source>
        <dbReference type="EMBL" id="HIZ45656.1"/>
    </source>
</evidence>
<dbReference type="EMBL" id="DXBM01000016">
    <property type="protein sequence ID" value="HIZ45656.1"/>
    <property type="molecule type" value="Genomic_DNA"/>
</dbReference>
<dbReference type="GO" id="GO:0016301">
    <property type="term" value="F:kinase activity"/>
    <property type="evidence" value="ECO:0007669"/>
    <property type="project" value="UniProtKB-KW"/>
</dbReference>
<dbReference type="GO" id="GO:0009401">
    <property type="term" value="P:phosphoenolpyruvate-dependent sugar phosphotransferase system"/>
    <property type="evidence" value="ECO:0007669"/>
    <property type="project" value="UniProtKB-KW"/>
</dbReference>
<dbReference type="PANTHER" id="PTHR45008:SF1">
    <property type="entry name" value="PTS SYSTEM GLUCOSE-SPECIFIC EIIA COMPONENT"/>
    <property type="match status" value="1"/>
</dbReference>
<dbReference type="InterPro" id="IPR011055">
    <property type="entry name" value="Dup_hybrid_motif"/>
</dbReference>
<name>A0A9D2EYM3_9ACTN</name>
<dbReference type="PROSITE" id="PS51093">
    <property type="entry name" value="PTS_EIIA_TYPE_1"/>
    <property type="match status" value="1"/>
</dbReference>
<gene>
    <name evidence="8" type="ORF">IAA19_01345</name>
</gene>
<dbReference type="SUPFAM" id="SSF51261">
    <property type="entry name" value="Duplicated hybrid motif"/>
    <property type="match status" value="1"/>
</dbReference>
<dbReference type="InterPro" id="IPR001127">
    <property type="entry name" value="PTS_EIIA_1_perm"/>
</dbReference>
<comment type="caution">
    <text evidence="8">The sequence shown here is derived from an EMBL/GenBank/DDBJ whole genome shotgun (WGS) entry which is preliminary data.</text>
</comment>
<keyword evidence="5" id="KW-0598">Phosphotransferase system</keyword>
<dbReference type="Pfam" id="PF00358">
    <property type="entry name" value="PTS_EIIA_1"/>
    <property type="match status" value="1"/>
</dbReference>
<evidence type="ECO:0000256" key="2">
    <source>
        <dbReference type="ARBA" id="ARBA00022448"/>
    </source>
</evidence>
<evidence type="ECO:0000256" key="3">
    <source>
        <dbReference type="ARBA" id="ARBA00022597"/>
    </source>
</evidence>
<feature type="domain" description="PTS EIIA type-1" evidence="7">
    <location>
        <begin position="47"/>
        <end position="151"/>
    </location>
</feature>
<comment type="subcellular location">
    <subcellularLocation>
        <location evidence="1">Cytoplasm</location>
    </subcellularLocation>
</comment>